<dbReference type="AlphaFoldDB" id="A0A3P5ZYR0"/>
<protein>
    <submittedName>
        <fullName evidence="1">Uncharacterized protein</fullName>
    </submittedName>
</protein>
<sequence>MESQTQTHVALGSRFRSLHAYLRVKRTLRLSPLLKLLR</sequence>
<accession>A0A3P5ZYR0</accession>
<gene>
    <name evidence="1" type="ORF">BRAA03T14017Z</name>
</gene>
<organism evidence="1">
    <name type="scientific">Brassica campestris</name>
    <name type="common">Field mustard</name>
    <dbReference type="NCBI Taxonomy" id="3711"/>
    <lineage>
        <taxon>Eukaryota</taxon>
        <taxon>Viridiplantae</taxon>
        <taxon>Streptophyta</taxon>
        <taxon>Embryophyta</taxon>
        <taxon>Tracheophyta</taxon>
        <taxon>Spermatophyta</taxon>
        <taxon>Magnoliopsida</taxon>
        <taxon>eudicotyledons</taxon>
        <taxon>Gunneridae</taxon>
        <taxon>Pentapetalae</taxon>
        <taxon>rosids</taxon>
        <taxon>malvids</taxon>
        <taxon>Brassicales</taxon>
        <taxon>Brassicaceae</taxon>
        <taxon>Brassiceae</taxon>
        <taxon>Brassica</taxon>
    </lineage>
</organism>
<evidence type="ECO:0000313" key="1">
    <source>
        <dbReference type="EMBL" id="VDC82799.1"/>
    </source>
</evidence>
<proteinExistence type="predicted"/>
<name>A0A3P5ZYR0_BRACM</name>
<dbReference type="EMBL" id="LR031572">
    <property type="protein sequence ID" value="VDC82799.1"/>
    <property type="molecule type" value="Genomic_DNA"/>
</dbReference>
<reference evidence="1" key="1">
    <citation type="submission" date="2018-11" db="EMBL/GenBank/DDBJ databases">
        <authorList>
            <consortium name="Genoscope - CEA"/>
            <person name="William W."/>
        </authorList>
    </citation>
    <scope>NUCLEOTIDE SEQUENCE</scope>
</reference>